<evidence type="ECO:0000256" key="1">
    <source>
        <dbReference type="ARBA" id="ARBA00023604"/>
    </source>
</evidence>
<protein>
    <submittedName>
        <fullName evidence="3">Uncharacterized protein</fullName>
    </submittedName>
</protein>
<dbReference type="PANTHER" id="PTHR34598:SF4">
    <property type="entry name" value="7ALPHA-CEPHEM-METHOXYLASE P8 CHAIN RELATED PROTEIN"/>
    <property type="match status" value="1"/>
</dbReference>
<comment type="caution">
    <text evidence="3">The sequence shown here is derived from an EMBL/GenBank/DDBJ whole genome shotgun (WGS) entry which is preliminary data.</text>
</comment>
<dbReference type="InterPro" id="IPR044053">
    <property type="entry name" value="AsaB-like"/>
</dbReference>
<dbReference type="NCBIfam" id="NF041278">
    <property type="entry name" value="CmcJ_NvfI_EfuI"/>
    <property type="match status" value="1"/>
</dbReference>
<keyword evidence="4" id="KW-1185">Reference proteome</keyword>
<dbReference type="EMBL" id="SFCI01002776">
    <property type="protein sequence ID" value="TFY73522.1"/>
    <property type="molecule type" value="Genomic_DNA"/>
</dbReference>
<feature type="non-terminal residue" evidence="3">
    <location>
        <position position="1"/>
    </location>
</feature>
<feature type="compositionally biased region" description="Basic and acidic residues" evidence="2">
    <location>
        <begin position="1"/>
        <end position="17"/>
    </location>
</feature>
<evidence type="ECO:0000313" key="4">
    <source>
        <dbReference type="Proteomes" id="UP000298061"/>
    </source>
</evidence>
<comment type="similarity">
    <text evidence="1">Belongs to the asaB hydroxylase/desaturase family.</text>
</comment>
<evidence type="ECO:0000256" key="2">
    <source>
        <dbReference type="SAM" id="MobiDB-lite"/>
    </source>
</evidence>
<organism evidence="3 4">
    <name type="scientific">Hericium alpestre</name>
    <dbReference type="NCBI Taxonomy" id="135208"/>
    <lineage>
        <taxon>Eukaryota</taxon>
        <taxon>Fungi</taxon>
        <taxon>Dikarya</taxon>
        <taxon>Basidiomycota</taxon>
        <taxon>Agaricomycotina</taxon>
        <taxon>Agaricomycetes</taxon>
        <taxon>Russulales</taxon>
        <taxon>Hericiaceae</taxon>
        <taxon>Hericium</taxon>
    </lineage>
</organism>
<sequence length="188" mass="20984">IRRRRPGETKDTPDKRQPAQSVHVDQTTAASIARVHRHLPASDVPSLLTKRFQIINLWRPIHHAAYDFPLALCDYRSVNPAEDLIPVTLVYPDREGETFWRQVQSGAQVEVSERHGTGGGRADQMVGVCGRVVNRDVTLICISFLSFDSIQDGSAAVLTPHTAFEDPTTPADALKRESIELRALVFYD</sequence>
<reference evidence="3 4" key="1">
    <citation type="submission" date="2019-02" db="EMBL/GenBank/DDBJ databases">
        <title>Genome sequencing of the rare red list fungi Hericium alpestre (H. flagellum).</title>
        <authorList>
            <person name="Buettner E."/>
            <person name="Kellner H."/>
        </authorList>
    </citation>
    <scope>NUCLEOTIDE SEQUENCE [LARGE SCALE GENOMIC DNA]</scope>
    <source>
        <strain evidence="3 4">DSM 108284</strain>
    </source>
</reference>
<dbReference type="GO" id="GO:0016491">
    <property type="term" value="F:oxidoreductase activity"/>
    <property type="evidence" value="ECO:0007669"/>
    <property type="project" value="InterPro"/>
</dbReference>
<evidence type="ECO:0000313" key="3">
    <source>
        <dbReference type="EMBL" id="TFY73522.1"/>
    </source>
</evidence>
<dbReference type="Proteomes" id="UP000298061">
    <property type="component" value="Unassembled WGS sequence"/>
</dbReference>
<dbReference type="AlphaFoldDB" id="A0A4Y9ZG13"/>
<proteinExistence type="inferred from homology"/>
<feature type="region of interest" description="Disordered" evidence="2">
    <location>
        <begin position="1"/>
        <end position="24"/>
    </location>
</feature>
<gene>
    <name evidence="3" type="ORF">EWM64_g10490</name>
</gene>
<dbReference type="OrthoDB" id="412788at2759"/>
<dbReference type="PANTHER" id="PTHR34598">
    <property type="entry name" value="BLL6449 PROTEIN"/>
    <property type="match status" value="1"/>
</dbReference>
<accession>A0A4Y9ZG13</accession>
<name>A0A4Y9ZG13_9AGAM</name>